<dbReference type="SUPFAM" id="SSF100950">
    <property type="entry name" value="NagB/RpiA/CoA transferase-like"/>
    <property type="match status" value="1"/>
</dbReference>
<dbReference type="InterPro" id="IPR004165">
    <property type="entry name" value="CoA_trans_fam_I"/>
</dbReference>
<dbReference type="InterPro" id="IPR012792">
    <property type="entry name" value="3-oxoacid_CoA-transf_A"/>
</dbReference>
<dbReference type="GO" id="GO:0047569">
    <property type="term" value="F:3-oxoadipate CoA-transferase activity"/>
    <property type="evidence" value="ECO:0007669"/>
    <property type="project" value="UniProtKB-EC"/>
</dbReference>
<sequence>MTSAPLNSAAKGKVYPSALEVLEGITDGASVLVAGYAGRGVPEMLLHGLAETGAADLTLVCQGTWLPVRGTFGLADLVATGQVKKMVSPMPFHPDAGGPVKELWESGKLELEIVPQGILAERLRAGGAGIGGVFLPTGARTRFTEGKELRPFDGKEHVLEFALKADFALLKAKSADTLGNMVYERTGRNWNPIMAMAAAVTVAEVDHVVEPGGIDAETVITQAIFIDRLVLAV</sequence>
<evidence type="ECO:0000256" key="1">
    <source>
        <dbReference type="ARBA" id="ARBA00022679"/>
    </source>
</evidence>
<reference evidence="2" key="1">
    <citation type="submission" date="2015-10" db="EMBL/GenBank/DDBJ databases">
        <authorList>
            <person name="Gilbert D.G."/>
        </authorList>
    </citation>
    <scope>NUCLEOTIDE SEQUENCE</scope>
</reference>
<dbReference type="AlphaFoldDB" id="A0A160V9C5"/>
<dbReference type="PANTHER" id="PTHR13707:SF60">
    <property type="entry name" value="ACETATE COA-TRANSFERASE SUBUNIT ALPHA"/>
    <property type="match status" value="1"/>
</dbReference>
<name>A0A160V9C5_9ZZZZ</name>
<accession>A0A160V9C5</accession>
<gene>
    <name evidence="2" type="ORF">MGWOODY_Clf1103</name>
</gene>
<dbReference type="SMART" id="SM00882">
    <property type="entry name" value="CoA_trans"/>
    <property type="match status" value="1"/>
</dbReference>
<organism evidence="2">
    <name type="scientific">hydrothermal vent metagenome</name>
    <dbReference type="NCBI Taxonomy" id="652676"/>
    <lineage>
        <taxon>unclassified sequences</taxon>
        <taxon>metagenomes</taxon>
        <taxon>ecological metagenomes</taxon>
    </lineage>
</organism>
<dbReference type="InterPro" id="IPR037171">
    <property type="entry name" value="NagB/RpiA_transferase-like"/>
</dbReference>
<dbReference type="PANTHER" id="PTHR13707">
    <property type="entry name" value="KETOACID-COENZYME A TRANSFERASE"/>
    <property type="match status" value="1"/>
</dbReference>
<dbReference type="Gene3D" id="3.40.1080.10">
    <property type="entry name" value="Glutaconate Coenzyme A-transferase"/>
    <property type="match status" value="1"/>
</dbReference>
<keyword evidence="1 2" id="KW-0808">Transferase</keyword>
<protein>
    <submittedName>
        <fullName evidence="2">3-oxoadipate CoA-transferase subunit A</fullName>
        <ecNumber evidence="2">2.8.3.6</ecNumber>
    </submittedName>
</protein>
<dbReference type="Pfam" id="PF01144">
    <property type="entry name" value="CoA_trans"/>
    <property type="match status" value="1"/>
</dbReference>
<dbReference type="NCBIfam" id="TIGR02429">
    <property type="entry name" value="pcaI_scoA_fam"/>
    <property type="match status" value="1"/>
</dbReference>
<dbReference type="EMBL" id="FAXA01000146">
    <property type="protein sequence ID" value="CUV01855.1"/>
    <property type="molecule type" value="Genomic_DNA"/>
</dbReference>
<proteinExistence type="predicted"/>
<evidence type="ECO:0000313" key="2">
    <source>
        <dbReference type="EMBL" id="CUV01855.1"/>
    </source>
</evidence>
<dbReference type="EC" id="2.8.3.6" evidence="2"/>